<feature type="transmembrane region" description="Helical" evidence="7">
    <location>
        <begin position="26"/>
        <end position="42"/>
    </location>
</feature>
<evidence type="ECO:0000313" key="9">
    <source>
        <dbReference type="EMBL" id="CAK8985431.1"/>
    </source>
</evidence>
<evidence type="ECO:0000256" key="1">
    <source>
        <dbReference type="ARBA" id="ARBA00004651"/>
    </source>
</evidence>
<reference evidence="9 10" key="1">
    <citation type="submission" date="2024-02" db="EMBL/GenBank/DDBJ databases">
        <authorList>
            <person name="Chen Y."/>
            <person name="Shah S."/>
            <person name="Dougan E. K."/>
            <person name="Thang M."/>
            <person name="Chan C."/>
        </authorList>
    </citation>
    <scope>NUCLEOTIDE SEQUENCE [LARGE SCALE GENOMIC DNA]</scope>
</reference>
<keyword evidence="5 7" id="KW-1133">Transmembrane helix</keyword>
<keyword evidence="8" id="KW-0732">Signal</keyword>
<evidence type="ECO:0000256" key="6">
    <source>
        <dbReference type="ARBA" id="ARBA00023136"/>
    </source>
</evidence>
<evidence type="ECO:0000256" key="3">
    <source>
        <dbReference type="ARBA" id="ARBA00022475"/>
    </source>
</evidence>
<dbReference type="InterPro" id="IPR008509">
    <property type="entry name" value="MOT2/MFSD5"/>
</dbReference>
<proteinExistence type="predicted"/>
<feature type="transmembrane region" description="Helical" evidence="7">
    <location>
        <begin position="54"/>
        <end position="76"/>
    </location>
</feature>
<evidence type="ECO:0000256" key="8">
    <source>
        <dbReference type="SAM" id="SignalP"/>
    </source>
</evidence>
<name>A0ABP0H7E6_9DINO</name>
<dbReference type="EMBL" id="CAXAMM010000006">
    <property type="protein sequence ID" value="CAK8985431.1"/>
    <property type="molecule type" value="Genomic_DNA"/>
</dbReference>
<dbReference type="PANTHER" id="PTHR23516:SF1">
    <property type="entry name" value="MOLYBDATE-ANION TRANSPORTER"/>
    <property type="match status" value="1"/>
</dbReference>
<keyword evidence="4 7" id="KW-0812">Transmembrane</keyword>
<evidence type="ECO:0000256" key="2">
    <source>
        <dbReference type="ARBA" id="ARBA00022448"/>
    </source>
</evidence>
<protein>
    <submittedName>
        <fullName evidence="9">Molybdate-anion transporter (Major facilitator superfamily domain-containing protein 5) (Molybdate transporter 2 homolog) (HsMOT2)</fullName>
    </submittedName>
</protein>
<sequence>MSAVLCAVLAAQVTEAAGYVAPFDAAIVFLSLSAACIFKLWGENFGDSTVAPGANFAVGWVVMVCVGVYFPAIGFLRAKFIPEEVRATVVNFFRIPLNALVVMILLNIAHMSSEAVSLWSAFILVGAAAAQEMLTRIAGSSSENVRKVQQEEL</sequence>
<feature type="chain" id="PRO_5046649540" evidence="8">
    <location>
        <begin position="17"/>
        <end position="153"/>
    </location>
</feature>
<evidence type="ECO:0000256" key="7">
    <source>
        <dbReference type="SAM" id="Phobius"/>
    </source>
</evidence>
<gene>
    <name evidence="9" type="ORF">SCF082_LOCUS155</name>
</gene>
<keyword evidence="2" id="KW-0813">Transport</keyword>
<dbReference type="Pfam" id="PF05631">
    <property type="entry name" value="MFS_5"/>
    <property type="match status" value="1"/>
</dbReference>
<comment type="subcellular location">
    <subcellularLocation>
        <location evidence="1">Cell membrane</location>
        <topology evidence="1">Multi-pass membrane protein</topology>
    </subcellularLocation>
</comment>
<comment type="caution">
    <text evidence="9">The sequence shown here is derived from an EMBL/GenBank/DDBJ whole genome shotgun (WGS) entry which is preliminary data.</text>
</comment>
<feature type="signal peptide" evidence="8">
    <location>
        <begin position="1"/>
        <end position="16"/>
    </location>
</feature>
<accession>A0ABP0H7E6</accession>
<feature type="transmembrane region" description="Helical" evidence="7">
    <location>
        <begin position="88"/>
        <end position="109"/>
    </location>
</feature>
<evidence type="ECO:0000256" key="4">
    <source>
        <dbReference type="ARBA" id="ARBA00022692"/>
    </source>
</evidence>
<dbReference type="Proteomes" id="UP001642464">
    <property type="component" value="Unassembled WGS sequence"/>
</dbReference>
<keyword evidence="6 7" id="KW-0472">Membrane</keyword>
<organism evidence="9 10">
    <name type="scientific">Durusdinium trenchii</name>
    <dbReference type="NCBI Taxonomy" id="1381693"/>
    <lineage>
        <taxon>Eukaryota</taxon>
        <taxon>Sar</taxon>
        <taxon>Alveolata</taxon>
        <taxon>Dinophyceae</taxon>
        <taxon>Suessiales</taxon>
        <taxon>Symbiodiniaceae</taxon>
        <taxon>Durusdinium</taxon>
    </lineage>
</organism>
<evidence type="ECO:0000256" key="5">
    <source>
        <dbReference type="ARBA" id="ARBA00022989"/>
    </source>
</evidence>
<dbReference type="PANTHER" id="PTHR23516">
    <property type="entry name" value="SAM (S-ADENOSYL METHIONINE) TRANSPORTER"/>
    <property type="match status" value="1"/>
</dbReference>
<evidence type="ECO:0000313" key="10">
    <source>
        <dbReference type="Proteomes" id="UP001642464"/>
    </source>
</evidence>
<keyword evidence="3" id="KW-1003">Cell membrane</keyword>
<keyword evidence="10" id="KW-1185">Reference proteome</keyword>